<reference evidence="1" key="1">
    <citation type="submission" date="2020-01" db="EMBL/GenBank/DDBJ databases">
        <authorList>
            <person name="Meier V. D."/>
            <person name="Meier V D."/>
        </authorList>
    </citation>
    <scope>NUCLEOTIDE SEQUENCE</scope>
    <source>
        <strain evidence="1">HLG_WM_MAG_10</strain>
    </source>
</reference>
<gene>
    <name evidence="1" type="ORF">HELGO_WM21362</name>
</gene>
<dbReference type="AlphaFoldDB" id="A0A6S6TXM0"/>
<evidence type="ECO:0008006" key="2">
    <source>
        <dbReference type="Google" id="ProtNLM"/>
    </source>
</evidence>
<dbReference type="InterPro" id="IPR009218">
    <property type="entry name" value="HD_phosphohydro"/>
</dbReference>
<sequence length="221" mass="26089">MIDLLVQEGLNPEQEAVLSARFVKLCQALELPDRQAKKYYQDLYNLYTDPTRHYHNLVHIFNLLNLLDEYKTKIERPLLFELAVWYHDAVYNAKAKDNELQSAILAEKCFGPYLDTARLSYVNALIMSTEGHFPRQKNQDTYLFLDFDLSILAAAPSIYNLYSEAIWQEYKIAYVKLLYKMGRKKVLKNFLAREKIYFSLDFFTKYEATARQNIRQELKGK</sequence>
<dbReference type="PIRSF" id="PIRSF035170">
    <property type="entry name" value="HD_phosphohydro"/>
    <property type="match status" value="1"/>
</dbReference>
<dbReference type="EMBL" id="CACVAQ010000397">
    <property type="protein sequence ID" value="CAA6827261.1"/>
    <property type="molecule type" value="Genomic_DNA"/>
</dbReference>
<accession>A0A6S6TXM0</accession>
<name>A0A6S6TXM0_9BACT</name>
<dbReference type="PANTHER" id="PTHR21174">
    <property type="match status" value="1"/>
</dbReference>
<proteinExistence type="predicted"/>
<dbReference type="SUPFAM" id="SSF109604">
    <property type="entry name" value="HD-domain/PDEase-like"/>
    <property type="match status" value="1"/>
</dbReference>
<organism evidence="1">
    <name type="scientific">uncultured Aureispira sp</name>
    <dbReference type="NCBI Taxonomy" id="1331704"/>
    <lineage>
        <taxon>Bacteria</taxon>
        <taxon>Pseudomonadati</taxon>
        <taxon>Bacteroidota</taxon>
        <taxon>Saprospiria</taxon>
        <taxon>Saprospirales</taxon>
        <taxon>Saprospiraceae</taxon>
        <taxon>Aureispira</taxon>
        <taxon>environmental samples</taxon>
    </lineage>
</organism>
<evidence type="ECO:0000313" key="1">
    <source>
        <dbReference type="EMBL" id="CAA6827261.1"/>
    </source>
</evidence>
<protein>
    <recommendedName>
        <fullName evidence="2">Metal-dependent HD superfamily phosphohydrolase</fullName>
    </recommendedName>
</protein>
<dbReference type="PANTHER" id="PTHR21174:SF0">
    <property type="entry name" value="HD PHOSPHOHYDROLASE FAMILY PROTEIN-RELATED"/>
    <property type="match status" value="1"/>
</dbReference>